<dbReference type="HOGENOM" id="CLU_3308785_0_0_6"/>
<evidence type="ECO:0000313" key="1">
    <source>
        <dbReference type="EMBL" id="EFE22522.1"/>
    </source>
</evidence>
<gene>
    <name evidence="1" type="ORF">EDWATA_02467</name>
</gene>
<accession>D4F6T3</accession>
<name>D4F6T3_EDWTA</name>
<evidence type="ECO:0000313" key="2">
    <source>
        <dbReference type="Proteomes" id="UP000003692"/>
    </source>
</evidence>
<dbReference type="EMBL" id="ADGK01000212">
    <property type="protein sequence ID" value="EFE22522.1"/>
    <property type="molecule type" value="Genomic_DNA"/>
</dbReference>
<sequence length="39" mass="4311">MSVLLSKNALFIHARGGVCQREEGPRQGVSLHPVIFYAE</sequence>
<protein>
    <submittedName>
        <fullName evidence="1">Uncharacterized protein</fullName>
    </submittedName>
</protein>
<proteinExistence type="predicted"/>
<dbReference type="Proteomes" id="UP000003692">
    <property type="component" value="Unassembled WGS sequence"/>
</dbReference>
<dbReference type="AlphaFoldDB" id="D4F6T3"/>
<organism evidence="1 2">
    <name type="scientific">Edwardsiella tarda ATCC 23685</name>
    <dbReference type="NCBI Taxonomy" id="500638"/>
    <lineage>
        <taxon>Bacteria</taxon>
        <taxon>Pseudomonadati</taxon>
        <taxon>Pseudomonadota</taxon>
        <taxon>Gammaproteobacteria</taxon>
        <taxon>Enterobacterales</taxon>
        <taxon>Hafniaceae</taxon>
        <taxon>Edwardsiella</taxon>
    </lineage>
</organism>
<comment type="caution">
    <text evidence="1">The sequence shown here is derived from an EMBL/GenBank/DDBJ whole genome shotgun (WGS) entry which is preliminary data.</text>
</comment>
<reference evidence="1 2" key="1">
    <citation type="submission" date="2010-02" db="EMBL/GenBank/DDBJ databases">
        <authorList>
            <person name="Weinstock G."/>
            <person name="Sodergren E."/>
            <person name="Clifton S."/>
            <person name="Fulton L."/>
            <person name="Fulton B."/>
            <person name="Courtney L."/>
            <person name="Fronick C."/>
            <person name="Harrison M."/>
            <person name="Strong C."/>
            <person name="Farmer C."/>
            <person name="Delahaunty K."/>
            <person name="Markovic C."/>
            <person name="Hall O."/>
            <person name="Minx P."/>
            <person name="Tomlinson C."/>
            <person name="Mitreva M."/>
            <person name="Nelson J."/>
            <person name="Hou S."/>
            <person name="Wollam A."/>
            <person name="Pepin K.H."/>
            <person name="Johnson M."/>
            <person name="Bhonagiri V."/>
            <person name="Zhang X."/>
            <person name="Suruliraj S."/>
            <person name="Warren W."/>
            <person name="Chinwalla A."/>
            <person name="Mardis E.R."/>
            <person name="Wilson R.K."/>
        </authorList>
    </citation>
    <scope>NUCLEOTIDE SEQUENCE [LARGE SCALE GENOMIC DNA]</scope>
    <source>
        <strain evidence="1 2">ATCC 23685</strain>
    </source>
</reference>